<keyword evidence="2" id="KW-1185">Reference proteome</keyword>
<protein>
    <submittedName>
        <fullName evidence="1">Uncharacterized protein</fullName>
    </submittedName>
</protein>
<accession>A0A0L6UT95</accession>
<gene>
    <name evidence="1" type="ORF">VP01_3818g3</name>
</gene>
<dbReference type="EMBL" id="LAVV01008855">
    <property type="protein sequence ID" value="KNZ51771.1"/>
    <property type="molecule type" value="Genomic_DNA"/>
</dbReference>
<comment type="caution">
    <text evidence="1">The sequence shown here is derived from an EMBL/GenBank/DDBJ whole genome shotgun (WGS) entry which is preliminary data.</text>
</comment>
<dbReference type="Proteomes" id="UP000037035">
    <property type="component" value="Unassembled WGS sequence"/>
</dbReference>
<sequence>MENGLKNHLQGKFDVLKMLGCEGWRVSECYWSGYWGMGWYDVVGFLRLDTILFAFHVESIYVNRRNRCEILSLSYFTKMSKGPVNLNVTFSKSSRISSSCSQFLSHSQSNIHSIKITTPPFFSTGMLTFSNLLSHYHSIIISSHFIFSSCPRPLQSSQTVSCTHTASAASASANCVLRKSTNLIIECFKGPKFFLKVIMKISISFACEFISCLNCAMKIILHMKNSGVNSMFFICPRFSFELYSQLETIGKLFRMVRLLQLDVVDMRHAPSKLPSKLHLFASVDVLSQSLCSLNSDCASKLTPPFSGVDFILDVFLMYLNGLWDLLEEGITERHYKVLNVMITSQRHELGVIIFIVVTKKLGLLAQPFMHLESFWDGVFVLTSSVSHIG</sequence>
<proteinExistence type="predicted"/>
<reference evidence="1 2" key="1">
    <citation type="submission" date="2015-08" db="EMBL/GenBank/DDBJ databases">
        <title>Next Generation Sequencing and Analysis of the Genome of Puccinia sorghi L Schw, the Causal Agent of Maize Common Rust.</title>
        <authorList>
            <person name="Rochi L."/>
            <person name="Burguener G."/>
            <person name="Darino M."/>
            <person name="Turjanski A."/>
            <person name="Kreff E."/>
            <person name="Dieguez M.J."/>
            <person name="Sacco F."/>
        </authorList>
    </citation>
    <scope>NUCLEOTIDE SEQUENCE [LARGE SCALE GENOMIC DNA]</scope>
    <source>
        <strain evidence="1 2">RO10H11247</strain>
    </source>
</reference>
<evidence type="ECO:0000313" key="1">
    <source>
        <dbReference type="EMBL" id="KNZ51771.1"/>
    </source>
</evidence>
<evidence type="ECO:0000313" key="2">
    <source>
        <dbReference type="Proteomes" id="UP000037035"/>
    </source>
</evidence>
<name>A0A0L6UT95_9BASI</name>
<organism evidence="1 2">
    <name type="scientific">Puccinia sorghi</name>
    <dbReference type="NCBI Taxonomy" id="27349"/>
    <lineage>
        <taxon>Eukaryota</taxon>
        <taxon>Fungi</taxon>
        <taxon>Dikarya</taxon>
        <taxon>Basidiomycota</taxon>
        <taxon>Pucciniomycotina</taxon>
        <taxon>Pucciniomycetes</taxon>
        <taxon>Pucciniales</taxon>
        <taxon>Pucciniaceae</taxon>
        <taxon>Puccinia</taxon>
    </lineage>
</organism>
<dbReference type="VEuPathDB" id="FungiDB:VP01_3818g3"/>
<dbReference type="AlphaFoldDB" id="A0A0L6UT95"/>